<sequence>MMSRVLVFLLIGVVFGAGLALSGMTDPAKVVGFLDFFGHWDPRLTATMGGAVAMAFVGQWLLRHRGRTLTGAEMPAFPPSRIDPRLLAGATLFGAGWGLAGLCPAPALAVSVQYPVALLFVAGFIAGLLGVARLGAKNG</sequence>
<feature type="transmembrane region" description="Helical" evidence="1">
    <location>
        <begin position="114"/>
        <end position="136"/>
    </location>
</feature>
<gene>
    <name evidence="2" type="ORF">CCC_03187</name>
</gene>
<feature type="transmembrane region" description="Helical" evidence="1">
    <location>
        <begin position="86"/>
        <end position="108"/>
    </location>
</feature>
<dbReference type="Proteomes" id="UP000031971">
    <property type="component" value="Unassembled WGS sequence"/>
</dbReference>
<keyword evidence="1" id="KW-0472">Membrane</keyword>
<feature type="transmembrane region" description="Helical" evidence="1">
    <location>
        <begin position="44"/>
        <end position="62"/>
    </location>
</feature>
<dbReference type="InterPro" id="IPR046513">
    <property type="entry name" value="DUF6691"/>
</dbReference>
<comment type="caution">
    <text evidence="2">The sequence shown here is derived from an EMBL/GenBank/DDBJ whole genome shotgun (WGS) entry which is preliminary data.</text>
</comment>
<protein>
    <submittedName>
        <fullName evidence="2">Gene II And X protein</fullName>
    </submittedName>
</protein>
<keyword evidence="1" id="KW-1133">Transmembrane helix</keyword>
<organism evidence="2 3">
    <name type="scientific">Paramagnetospirillum magnetotacticum MS-1</name>
    <dbReference type="NCBI Taxonomy" id="272627"/>
    <lineage>
        <taxon>Bacteria</taxon>
        <taxon>Pseudomonadati</taxon>
        <taxon>Pseudomonadota</taxon>
        <taxon>Alphaproteobacteria</taxon>
        <taxon>Rhodospirillales</taxon>
        <taxon>Magnetospirillaceae</taxon>
        <taxon>Paramagnetospirillum</taxon>
    </lineage>
</organism>
<dbReference type="STRING" id="272627.CCC_03187"/>
<name>A0A0C2YLD4_PARME</name>
<keyword evidence="3" id="KW-1185">Reference proteome</keyword>
<evidence type="ECO:0000313" key="2">
    <source>
        <dbReference type="EMBL" id="KIM00585.1"/>
    </source>
</evidence>
<dbReference type="Pfam" id="PF20398">
    <property type="entry name" value="DUF6691"/>
    <property type="match status" value="1"/>
</dbReference>
<accession>A0A0C2YLD4</accession>
<proteinExistence type="predicted"/>
<dbReference type="EMBL" id="JXSL01000009">
    <property type="protein sequence ID" value="KIM00585.1"/>
    <property type="molecule type" value="Genomic_DNA"/>
</dbReference>
<reference evidence="2 3" key="1">
    <citation type="submission" date="2015-01" db="EMBL/GenBank/DDBJ databases">
        <title>Genome Sequence of Magnetospirillum magnetotacticum Strain MS-1.</title>
        <authorList>
            <person name="Marinov G.K."/>
            <person name="Smalley M.D."/>
            <person name="DeSalvo G."/>
        </authorList>
    </citation>
    <scope>NUCLEOTIDE SEQUENCE [LARGE SCALE GENOMIC DNA]</scope>
    <source>
        <strain evidence="2 3">MS-1</strain>
    </source>
</reference>
<evidence type="ECO:0000313" key="3">
    <source>
        <dbReference type="Proteomes" id="UP000031971"/>
    </source>
</evidence>
<evidence type="ECO:0000256" key="1">
    <source>
        <dbReference type="SAM" id="Phobius"/>
    </source>
</evidence>
<keyword evidence="1" id="KW-0812">Transmembrane</keyword>
<dbReference type="AlphaFoldDB" id="A0A0C2YLD4"/>